<reference evidence="2 3" key="1">
    <citation type="journal article" date="2018" name="Front. Plant Sci.">
        <title>Red Clover (Trifolium pratense) and Zigzag Clover (T. medium) - A Picture of Genomic Similarities and Differences.</title>
        <authorList>
            <person name="Dluhosova J."/>
            <person name="Istvanek J."/>
            <person name="Nedelnik J."/>
            <person name="Repkova J."/>
        </authorList>
    </citation>
    <scope>NUCLEOTIDE SEQUENCE [LARGE SCALE GENOMIC DNA]</scope>
    <source>
        <strain evidence="3">cv. 10/8</strain>
        <tissue evidence="2">Leaf</tissue>
    </source>
</reference>
<dbReference type="PANTHER" id="PTHR36766:SF70">
    <property type="entry name" value="DISEASE RESISTANCE PROTEIN RGA4"/>
    <property type="match status" value="1"/>
</dbReference>
<dbReference type="Gene3D" id="3.80.10.10">
    <property type="entry name" value="Ribonuclease Inhibitor"/>
    <property type="match status" value="1"/>
</dbReference>
<dbReference type="GO" id="GO:0006952">
    <property type="term" value="P:defense response"/>
    <property type="evidence" value="ECO:0007669"/>
    <property type="project" value="UniProtKB-KW"/>
</dbReference>
<dbReference type="AlphaFoldDB" id="A0A392PA45"/>
<evidence type="ECO:0000256" key="1">
    <source>
        <dbReference type="ARBA" id="ARBA00022821"/>
    </source>
</evidence>
<evidence type="ECO:0000313" key="3">
    <source>
        <dbReference type="Proteomes" id="UP000265520"/>
    </source>
</evidence>
<dbReference type="SUPFAM" id="SSF52058">
    <property type="entry name" value="L domain-like"/>
    <property type="match status" value="1"/>
</dbReference>
<dbReference type="InterPro" id="IPR032675">
    <property type="entry name" value="LRR_dom_sf"/>
</dbReference>
<protein>
    <submittedName>
        <fullName evidence="2">LRR and NB-ARC domain disease resistance protein</fullName>
    </submittedName>
</protein>
<keyword evidence="3" id="KW-1185">Reference proteome</keyword>
<accession>A0A392PA45</accession>
<evidence type="ECO:0000313" key="2">
    <source>
        <dbReference type="EMBL" id="MCI08953.1"/>
    </source>
</evidence>
<dbReference type="EMBL" id="LXQA010070884">
    <property type="protein sequence ID" value="MCI08953.1"/>
    <property type="molecule type" value="Genomic_DNA"/>
</dbReference>
<dbReference type="PANTHER" id="PTHR36766">
    <property type="entry name" value="PLANT BROAD-SPECTRUM MILDEW RESISTANCE PROTEIN RPW8"/>
    <property type="match status" value="1"/>
</dbReference>
<sequence length="190" mass="21516">MDTLTALERMFLRNLPSLKLSFCNGASLPPNLQSFTVDSGRITKPVTVWGLHGLTALSSLNIGGDDIVNMFLKEQKMPISLVFLTIQYLSETKSLEGNRLRHLSSLEYLFFSECSELVSLPEKSLPSSLKTLYFYECPRLESLPEDSLPSSLELLRIVGCPLLEERYERKEHWSNIAHIPVIEINDQVTI</sequence>
<keyword evidence="1" id="KW-0611">Plant defense</keyword>
<organism evidence="2 3">
    <name type="scientific">Trifolium medium</name>
    <dbReference type="NCBI Taxonomy" id="97028"/>
    <lineage>
        <taxon>Eukaryota</taxon>
        <taxon>Viridiplantae</taxon>
        <taxon>Streptophyta</taxon>
        <taxon>Embryophyta</taxon>
        <taxon>Tracheophyta</taxon>
        <taxon>Spermatophyta</taxon>
        <taxon>Magnoliopsida</taxon>
        <taxon>eudicotyledons</taxon>
        <taxon>Gunneridae</taxon>
        <taxon>Pentapetalae</taxon>
        <taxon>rosids</taxon>
        <taxon>fabids</taxon>
        <taxon>Fabales</taxon>
        <taxon>Fabaceae</taxon>
        <taxon>Papilionoideae</taxon>
        <taxon>50 kb inversion clade</taxon>
        <taxon>NPAAA clade</taxon>
        <taxon>Hologalegina</taxon>
        <taxon>IRL clade</taxon>
        <taxon>Trifolieae</taxon>
        <taxon>Trifolium</taxon>
    </lineage>
</organism>
<dbReference type="Proteomes" id="UP000265520">
    <property type="component" value="Unassembled WGS sequence"/>
</dbReference>
<proteinExistence type="predicted"/>
<comment type="caution">
    <text evidence="2">The sequence shown here is derived from an EMBL/GenBank/DDBJ whole genome shotgun (WGS) entry which is preliminary data.</text>
</comment>
<name>A0A392PA45_9FABA</name>